<keyword evidence="3" id="KW-0673">Quorum sensing</keyword>
<evidence type="ECO:0000256" key="1">
    <source>
        <dbReference type="ARBA" id="ARBA00012340"/>
    </source>
</evidence>
<sequence length="227" mass="26463">MLMFDERFEVVLADTARSKAIHYQLRYQVFCLEKGFENAQQFKNEMEQDRYDDQAVHFLVRDKKRNKWVGAARLVLGTADSLPLKQVAEFQLPDLPADKVIAEFSRLLILDEYRQPNGNGSSEPEILLGLIRAAKEYCQNVAAIEHWVFLCRRSLCRMLTNVGIDLRQIGPACAFRGIRIPYRMDLATAFNEIAHVSFRTYQMLNRPRSHYPHFIAYSELVRRYQVA</sequence>
<organism evidence="8 9">
    <name type="scientific">Candidatus Methylocalor cossyra</name>
    <dbReference type="NCBI Taxonomy" id="3108543"/>
    <lineage>
        <taxon>Bacteria</taxon>
        <taxon>Pseudomonadati</taxon>
        <taxon>Pseudomonadota</taxon>
        <taxon>Gammaproteobacteria</taxon>
        <taxon>Methylococcales</taxon>
        <taxon>Methylococcaceae</taxon>
        <taxon>Candidatus Methylocalor</taxon>
    </lineage>
</organism>
<evidence type="ECO:0000256" key="5">
    <source>
        <dbReference type="ARBA" id="ARBA00022691"/>
    </source>
</evidence>
<protein>
    <recommendedName>
        <fullName evidence="2">Acyl-homoserine-lactone synthase</fullName>
        <ecNumber evidence="1">2.3.1.184</ecNumber>
    </recommendedName>
</protein>
<dbReference type="NCBIfam" id="TIGR03694">
    <property type="entry name" value="exosort_acyl"/>
    <property type="match status" value="1"/>
</dbReference>
<evidence type="ECO:0000313" key="9">
    <source>
        <dbReference type="Proteomes" id="UP001497493"/>
    </source>
</evidence>
<dbReference type="EMBL" id="OZ026884">
    <property type="protein sequence ID" value="CAL1240760.1"/>
    <property type="molecule type" value="Genomic_DNA"/>
</dbReference>
<keyword evidence="9" id="KW-1185">Reference proteome</keyword>
<dbReference type="InterPro" id="IPR016181">
    <property type="entry name" value="Acyl_CoA_acyltransferase"/>
</dbReference>
<dbReference type="Pfam" id="PF13444">
    <property type="entry name" value="Acetyltransf_5"/>
    <property type="match status" value="1"/>
</dbReference>
<proteinExistence type="predicted"/>
<dbReference type="SUPFAM" id="SSF55729">
    <property type="entry name" value="Acyl-CoA N-acyltransferases (Nat)"/>
    <property type="match status" value="1"/>
</dbReference>
<keyword evidence="6" id="KW-0071">Autoinducer synthesis</keyword>
<dbReference type="Gene3D" id="3.40.630.30">
    <property type="match status" value="1"/>
</dbReference>
<evidence type="ECO:0000256" key="6">
    <source>
        <dbReference type="ARBA" id="ARBA00022929"/>
    </source>
</evidence>
<keyword evidence="5" id="KW-0949">S-adenosyl-L-methionine</keyword>
<reference evidence="8 9" key="1">
    <citation type="submission" date="2024-04" db="EMBL/GenBank/DDBJ databases">
        <authorList>
            <person name="Cremers G."/>
        </authorList>
    </citation>
    <scope>NUCLEOTIDE SEQUENCE [LARGE SCALE GENOMIC DNA]</scope>
    <source>
        <strain evidence="8">MeCH1-AG</strain>
    </source>
</reference>
<evidence type="ECO:0000256" key="7">
    <source>
        <dbReference type="ARBA" id="ARBA00048576"/>
    </source>
</evidence>
<dbReference type="Proteomes" id="UP001497493">
    <property type="component" value="Chromosome"/>
</dbReference>
<dbReference type="EC" id="2.3.1.184" evidence="1"/>
<dbReference type="PANTHER" id="PTHR39322:SF1">
    <property type="entry name" value="ISOVALERYL-HOMOSERINE LACTONE SYNTHASE"/>
    <property type="match status" value="1"/>
</dbReference>
<accession>A0ABM9NJI6</accession>
<keyword evidence="4" id="KW-0808">Transferase</keyword>
<dbReference type="InterPro" id="IPR001690">
    <property type="entry name" value="Autoind_synthase"/>
</dbReference>
<evidence type="ECO:0000256" key="3">
    <source>
        <dbReference type="ARBA" id="ARBA00022654"/>
    </source>
</evidence>
<comment type="catalytic activity">
    <reaction evidence="7">
        <text>a fatty acyl-[ACP] + S-adenosyl-L-methionine = an N-acyl-L-homoserine lactone + S-methyl-5'-thioadenosine + holo-[ACP] + H(+)</text>
        <dbReference type="Rhea" id="RHEA:10096"/>
        <dbReference type="Rhea" id="RHEA-COMP:9685"/>
        <dbReference type="Rhea" id="RHEA-COMP:14125"/>
        <dbReference type="ChEBI" id="CHEBI:15378"/>
        <dbReference type="ChEBI" id="CHEBI:17509"/>
        <dbReference type="ChEBI" id="CHEBI:55474"/>
        <dbReference type="ChEBI" id="CHEBI:59789"/>
        <dbReference type="ChEBI" id="CHEBI:64479"/>
        <dbReference type="ChEBI" id="CHEBI:138651"/>
        <dbReference type="EC" id="2.3.1.184"/>
    </reaction>
</comment>
<name>A0ABM9NJI6_9GAMM</name>
<dbReference type="PANTHER" id="PTHR39322">
    <property type="entry name" value="ACYL-HOMOSERINE-LACTONE SYNTHASE"/>
    <property type="match status" value="1"/>
</dbReference>
<gene>
    <name evidence="8" type="ORF">MECH1_V1_1984</name>
</gene>
<evidence type="ECO:0000256" key="4">
    <source>
        <dbReference type="ARBA" id="ARBA00022679"/>
    </source>
</evidence>
<evidence type="ECO:0000256" key="2">
    <source>
        <dbReference type="ARBA" id="ARBA00018768"/>
    </source>
</evidence>
<dbReference type="RefSeq" id="WP_348757326.1">
    <property type="nucleotide sequence ID" value="NZ_OZ026884.1"/>
</dbReference>
<evidence type="ECO:0000313" key="8">
    <source>
        <dbReference type="EMBL" id="CAL1240760.1"/>
    </source>
</evidence>
<dbReference type="InterPro" id="IPR022484">
    <property type="entry name" value="PEP-CTERM/exosrtase_acylTfrase"/>
</dbReference>